<reference evidence="2 3" key="1">
    <citation type="submission" date="2016-10" db="EMBL/GenBank/DDBJ databases">
        <authorList>
            <person name="de Groot N.N."/>
        </authorList>
    </citation>
    <scope>NUCLEOTIDE SEQUENCE [LARGE SCALE GENOMIC DNA]</scope>
    <source>
        <strain evidence="2 3">DSM 21001</strain>
    </source>
</reference>
<evidence type="ECO:0000313" key="3">
    <source>
        <dbReference type="Proteomes" id="UP000199024"/>
    </source>
</evidence>
<dbReference type="InterPro" id="IPR036388">
    <property type="entry name" value="WH-like_DNA-bd_sf"/>
</dbReference>
<dbReference type="GO" id="GO:0003677">
    <property type="term" value="F:DNA binding"/>
    <property type="evidence" value="ECO:0007669"/>
    <property type="project" value="InterPro"/>
</dbReference>
<dbReference type="STRING" id="474950.SAMN05421771_2864"/>
<dbReference type="Gene3D" id="1.10.10.10">
    <property type="entry name" value="Winged helix-like DNA-binding domain superfamily/Winged helix DNA-binding domain"/>
    <property type="match status" value="1"/>
</dbReference>
<dbReference type="RefSeq" id="WP_089839841.1">
    <property type="nucleotide sequence ID" value="NZ_FOZL01000001.1"/>
</dbReference>
<sequence>MVENPEVLFGGTTQLLALIEMIYASVHDPTLWPAILDRIGVAAQGRQTFMFTQTSDPALPSALISTSTDPEALTQFIDYYAAINIIAEPADAVFRDGDIRYSHWVIADDELERSEFYNDFFKPFDMHYSYGVKIPLPQQPSIYISSQRSKLEAPFADREGHVLKVLMPHIARAFDIHHRYRCLNAHINAVATALETMDHAIMGLNEEGKVVLSNRPADEIARTSDALHLVNGSLSSPDLQQDQHLQNLISGAVQTRQILGVAPGGSILLRSPSGRSPLQFTVSPCPTPFGQGRNRIVAIVMLHDPEQVPMSRAEILRSLYALTPTEARLADMLFQGKNIVEAAEALRTTQETARFHSKRILAKTSTHRQAELIRLMASLPGSRTA</sequence>
<dbReference type="EMBL" id="FOZL01000001">
    <property type="protein sequence ID" value="SFS16178.1"/>
    <property type="molecule type" value="Genomic_DNA"/>
</dbReference>
<dbReference type="Proteomes" id="UP000199024">
    <property type="component" value="Unassembled WGS sequence"/>
</dbReference>
<dbReference type="AlphaFoldDB" id="A0A1I6MKP3"/>
<dbReference type="GO" id="GO:0006355">
    <property type="term" value="P:regulation of DNA-templated transcription"/>
    <property type="evidence" value="ECO:0007669"/>
    <property type="project" value="InterPro"/>
</dbReference>
<name>A0A1I6MKP3_9BACT</name>
<protein>
    <submittedName>
        <fullName evidence="2">Transcriptional regulator, LuxR family</fullName>
    </submittedName>
</protein>
<dbReference type="InterPro" id="IPR016032">
    <property type="entry name" value="Sig_transdc_resp-reg_C-effctor"/>
</dbReference>
<evidence type="ECO:0000259" key="1">
    <source>
        <dbReference type="SMART" id="SM00421"/>
    </source>
</evidence>
<keyword evidence="3" id="KW-1185">Reference proteome</keyword>
<proteinExistence type="predicted"/>
<organism evidence="2 3">
    <name type="scientific">Granulicella pectinivorans</name>
    <dbReference type="NCBI Taxonomy" id="474950"/>
    <lineage>
        <taxon>Bacteria</taxon>
        <taxon>Pseudomonadati</taxon>
        <taxon>Acidobacteriota</taxon>
        <taxon>Terriglobia</taxon>
        <taxon>Terriglobales</taxon>
        <taxon>Acidobacteriaceae</taxon>
        <taxon>Granulicella</taxon>
    </lineage>
</organism>
<accession>A0A1I6MKP3</accession>
<gene>
    <name evidence="2" type="ORF">SAMN05421771_2864</name>
</gene>
<evidence type="ECO:0000313" key="2">
    <source>
        <dbReference type="EMBL" id="SFS16178.1"/>
    </source>
</evidence>
<dbReference type="OrthoDB" id="115549at2"/>
<feature type="domain" description="HTH luxR-type" evidence="1">
    <location>
        <begin position="319"/>
        <end position="376"/>
    </location>
</feature>
<dbReference type="SMART" id="SM00421">
    <property type="entry name" value="HTH_LUXR"/>
    <property type="match status" value="1"/>
</dbReference>
<dbReference type="SUPFAM" id="SSF46894">
    <property type="entry name" value="C-terminal effector domain of the bipartite response regulators"/>
    <property type="match status" value="1"/>
</dbReference>
<dbReference type="InterPro" id="IPR000792">
    <property type="entry name" value="Tscrpt_reg_LuxR_C"/>
</dbReference>